<protein>
    <submittedName>
        <fullName evidence="1">Uncharacterized protein</fullName>
    </submittedName>
</protein>
<dbReference type="Proteomes" id="UP000593560">
    <property type="component" value="Unassembled WGS sequence"/>
</dbReference>
<dbReference type="AlphaFoldDB" id="A0A7J9HNI4"/>
<gene>
    <name evidence="1" type="ORF">Gohar_003309</name>
</gene>
<comment type="caution">
    <text evidence="1">The sequence shown here is derived from an EMBL/GenBank/DDBJ whole genome shotgun (WGS) entry which is preliminary data.</text>
</comment>
<organism evidence="1 2">
    <name type="scientific">Gossypium harknessii</name>
    <dbReference type="NCBI Taxonomy" id="34285"/>
    <lineage>
        <taxon>Eukaryota</taxon>
        <taxon>Viridiplantae</taxon>
        <taxon>Streptophyta</taxon>
        <taxon>Embryophyta</taxon>
        <taxon>Tracheophyta</taxon>
        <taxon>Spermatophyta</taxon>
        <taxon>Magnoliopsida</taxon>
        <taxon>eudicotyledons</taxon>
        <taxon>Gunneridae</taxon>
        <taxon>Pentapetalae</taxon>
        <taxon>rosids</taxon>
        <taxon>malvids</taxon>
        <taxon>Malvales</taxon>
        <taxon>Malvaceae</taxon>
        <taxon>Malvoideae</taxon>
        <taxon>Gossypium</taxon>
    </lineage>
</organism>
<proteinExistence type="predicted"/>
<keyword evidence="2" id="KW-1185">Reference proteome</keyword>
<accession>A0A7J9HNI4</accession>
<evidence type="ECO:0000313" key="1">
    <source>
        <dbReference type="EMBL" id="MBA0811410.1"/>
    </source>
</evidence>
<name>A0A7J9HNI4_9ROSI</name>
<evidence type="ECO:0000313" key="2">
    <source>
        <dbReference type="Proteomes" id="UP000593560"/>
    </source>
</evidence>
<sequence>MHVHLRKFSSHSNLLMLFKILYC</sequence>
<dbReference type="EMBL" id="JABFAD010000010">
    <property type="protein sequence ID" value="MBA0811410.1"/>
    <property type="molecule type" value="Genomic_DNA"/>
</dbReference>
<reference evidence="1 2" key="1">
    <citation type="journal article" date="2019" name="Genome Biol. Evol.">
        <title>Insights into the evolution of the New World diploid cottons (Gossypium, subgenus Houzingenia) based on genome sequencing.</title>
        <authorList>
            <person name="Grover C.E."/>
            <person name="Arick M.A. 2nd"/>
            <person name="Thrash A."/>
            <person name="Conover J.L."/>
            <person name="Sanders W.S."/>
            <person name="Peterson D.G."/>
            <person name="Frelichowski J.E."/>
            <person name="Scheffler J.A."/>
            <person name="Scheffler B.E."/>
            <person name="Wendel J.F."/>
        </authorList>
    </citation>
    <scope>NUCLEOTIDE SEQUENCE [LARGE SCALE GENOMIC DNA]</scope>
    <source>
        <strain evidence="1">0</strain>
        <tissue evidence="1">Leaf</tissue>
    </source>
</reference>